<dbReference type="GO" id="GO:0006508">
    <property type="term" value="P:proteolysis"/>
    <property type="evidence" value="ECO:0007669"/>
    <property type="project" value="UniProtKB-KW"/>
</dbReference>
<gene>
    <name evidence="11" type="ORF">HannXRQ_Chr02g0037771</name>
</gene>
<dbReference type="InterPro" id="IPR036397">
    <property type="entry name" value="RNaseH_sf"/>
</dbReference>
<dbReference type="Gene3D" id="3.10.10.10">
    <property type="entry name" value="HIV Type 1 Reverse Transcriptase, subunit A, domain 1"/>
    <property type="match status" value="1"/>
</dbReference>
<dbReference type="Pfam" id="PF00078">
    <property type="entry name" value="RVT_1"/>
    <property type="match status" value="1"/>
</dbReference>
<dbReference type="GO" id="GO:0003964">
    <property type="term" value="F:RNA-directed DNA polymerase activity"/>
    <property type="evidence" value="ECO:0007669"/>
    <property type="project" value="UniProtKB-KW"/>
</dbReference>
<dbReference type="InterPro" id="IPR021109">
    <property type="entry name" value="Peptidase_aspartic_dom_sf"/>
</dbReference>
<dbReference type="CDD" id="cd00303">
    <property type="entry name" value="retropepsin_like"/>
    <property type="match status" value="1"/>
</dbReference>
<dbReference type="CDD" id="cd01647">
    <property type="entry name" value="RT_LTR"/>
    <property type="match status" value="1"/>
</dbReference>
<reference evidence="12" key="1">
    <citation type="journal article" date="2017" name="Nature">
        <title>The sunflower genome provides insights into oil metabolism, flowering and Asterid evolution.</title>
        <authorList>
            <person name="Badouin H."/>
            <person name="Gouzy J."/>
            <person name="Grassa C.J."/>
            <person name="Murat F."/>
            <person name="Staton S.E."/>
            <person name="Cottret L."/>
            <person name="Lelandais-Briere C."/>
            <person name="Owens G.L."/>
            <person name="Carrere S."/>
            <person name="Mayjonade B."/>
            <person name="Legrand L."/>
            <person name="Gill N."/>
            <person name="Kane N.C."/>
            <person name="Bowers J.E."/>
            <person name="Hubner S."/>
            <person name="Bellec A."/>
            <person name="Berard A."/>
            <person name="Berges H."/>
            <person name="Blanchet N."/>
            <person name="Boniface M.C."/>
            <person name="Brunel D."/>
            <person name="Catrice O."/>
            <person name="Chaidir N."/>
            <person name="Claudel C."/>
            <person name="Donnadieu C."/>
            <person name="Faraut T."/>
            <person name="Fievet G."/>
            <person name="Helmstetter N."/>
            <person name="King M."/>
            <person name="Knapp S.J."/>
            <person name="Lai Z."/>
            <person name="Le Paslier M.C."/>
            <person name="Lippi Y."/>
            <person name="Lorenzon L."/>
            <person name="Mandel J.R."/>
            <person name="Marage G."/>
            <person name="Marchand G."/>
            <person name="Marquand E."/>
            <person name="Bret-Mestries E."/>
            <person name="Morien E."/>
            <person name="Nambeesan S."/>
            <person name="Nguyen T."/>
            <person name="Pegot-Espagnet P."/>
            <person name="Pouilly N."/>
            <person name="Raftis F."/>
            <person name="Sallet E."/>
            <person name="Schiex T."/>
            <person name="Thomas J."/>
            <person name="Vandecasteele C."/>
            <person name="Vares D."/>
            <person name="Vear F."/>
            <person name="Vautrin S."/>
            <person name="Crespi M."/>
            <person name="Mangin B."/>
            <person name="Burke J.M."/>
            <person name="Salse J."/>
            <person name="Munos S."/>
            <person name="Vincourt P."/>
            <person name="Rieseberg L.H."/>
            <person name="Langlade N.B."/>
        </authorList>
    </citation>
    <scope>NUCLEOTIDE SEQUENCE [LARGE SCALE GENOMIC DNA]</scope>
    <source>
        <strain evidence="12">cv. SF193</strain>
    </source>
</reference>
<dbReference type="Gene3D" id="1.10.340.70">
    <property type="match status" value="1"/>
</dbReference>
<dbReference type="GO" id="GO:0003676">
    <property type="term" value="F:nucleic acid binding"/>
    <property type="evidence" value="ECO:0007669"/>
    <property type="project" value="InterPro"/>
</dbReference>
<dbReference type="PROSITE" id="PS00141">
    <property type="entry name" value="ASP_PROTEASE"/>
    <property type="match status" value="1"/>
</dbReference>
<evidence type="ECO:0000256" key="1">
    <source>
        <dbReference type="ARBA" id="ARBA00012493"/>
    </source>
</evidence>
<evidence type="ECO:0000313" key="12">
    <source>
        <dbReference type="Proteomes" id="UP000215914"/>
    </source>
</evidence>
<dbReference type="PANTHER" id="PTHR37984">
    <property type="entry name" value="PROTEIN CBG26694"/>
    <property type="match status" value="1"/>
</dbReference>
<dbReference type="FunFam" id="3.10.10.10:FF:000007">
    <property type="entry name" value="Retrovirus-related Pol polyprotein from transposon 17.6-like Protein"/>
    <property type="match status" value="1"/>
</dbReference>
<dbReference type="SUPFAM" id="SSF56672">
    <property type="entry name" value="DNA/RNA polymerases"/>
    <property type="match status" value="1"/>
</dbReference>
<dbReference type="PROSITE" id="PS50994">
    <property type="entry name" value="INTEGRASE"/>
    <property type="match status" value="1"/>
</dbReference>
<dbReference type="SUPFAM" id="SSF53098">
    <property type="entry name" value="Ribonuclease H-like"/>
    <property type="match status" value="1"/>
</dbReference>
<dbReference type="GO" id="GO:0004519">
    <property type="term" value="F:endonuclease activity"/>
    <property type="evidence" value="ECO:0007669"/>
    <property type="project" value="UniProtKB-KW"/>
</dbReference>
<dbReference type="AlphaFoldDB" id="A0A251VDP5"/>
<dbReference type="Gene3D" id="3.30.70.270">
    <property type="match status" value="2"/>
</dbReference>
<sequence length="956" mass="110108">MLQLWRVWSLPQQLSEVGKCKCKSERECQCQCECESRSWTSIQSNANEARADNLVVNGTFLVNNRPASILFDSGADRSFVSLSFEPLLAIPITKLRKPLTVEVATGKPLVLDSVIRDCQLNLDNHLFPIDLTPMQLGSFDIIVGMDWLTKHHAEVVCFDKIVRIPLPSGDVLEVRGEKPSGGLKLMSCTKAQSYLRKGYVAFLAHVTEEKGKSKSIQDIPIVQDYPEVFPDELPGLPPVRQVEFHIDLVPNANSVAKAPYRLAPSEMQELSKQLQELSDKGFIRPSFSPWGAPVLFVKKKDGSFRMCIDYRELNKLTITNRYPLPRIDDLFDQLQGASCFSKIDLRSGYHQLHIFEEDIPKTAFRTRYGHYEFTVMPFGLTNAPAIFMDLMNRVCKPYLDKFIIVFIDDILIYSKSRADHERHLRLTLELLRKEQLFAKFSKCEFWLKEVQFLGHIINEKGIHVDPSKIAAIKDWNTPTTPTEVRSFLGLAGYYRRFISNFSKIAVPLTALTQKNKPFEWGPKQEEAFQTLKRKLCDAPVLSLPEGNDDFVVYCDVSNLGLGCILMQRGKVIAYASRQLKIHEKNYTTHDLELGAVVFALKIWRHYLYGTKYVVFTDHKSLKHILNQKELNMRQRRWVELLNDYDCEIRYHPGKANVVADALSRKERVKLHSVQTLSDIRSRVLQTQRSCVIKDLLKYELLLQLELKLERKDNGLLYFENRLWIPNQDDLRTLVMDESHKSRYSIHPGADKMYKDLRTQYWWPGMKKDVALYVSKCLTCLKVKAEHQRPSGLLVQPEIPVWKWENIAMDFITKLPRTSKGHDAIWVVVDRLTKSAHFLPIREDFPAEKLAKIYVDEIVSRHGVPLDIISDRDARFSSHFWKTMQSALGTQLNLSTAYHPQTNGQSERTIQTLEDMLRACVIDFGGNWDSHLPLIEFSYNNSYHASIKMAPFEALYG</sequence>
<evidence type="ECO:0000313" key="11">
    <source>
        <dbReference type="EMBL" id="OTG33720.1"/>
    </source>
</evidence>
<dbReference type="Gene3D" id="2.40.70.10">
    <property type="entry name" value="Acid Proteases"/>
    <property type="match status" value="1"/>
</dbReference>
<evidence type="ECO:0000256" key="4">
    <source>
        <dbReference type="ARBA" id="ARBA00022695"/>
    </source>
</evidence>
<keyword evidence="6" id="KW-0255">Endonuclease</keyword>
<dbReference type="SUPFAM" id="SSF50630">
    <property type="entry name" value="Acid proteases"/>
    <property type="match status" value="1"/>
</dbReference>
<dbReference type="InterPro" id="IPR012337">
    <property type="entry name" value="RNaseH-like_sf"/>
</dbReference>
<keyword evidence="4" id="KW-0548">Nucleotidyltransferase</keyword>
<protein>
    <recommendedName>
        <fullName evidence="1">RNA-directed DNA polymerase</fullName>
        <ecNumber evidence="1">2.7.7.49</ecNumber>
    </recommendedName>
</protein>
<dbReference type="Pfam" id="PF17921">
    <property type="entry name" value="Integrase_H2C2"/>
    <property type="match status" value="1"/>
</dbReference>
<evidence type="ECO:0000256" key="2">
    <source>
        <dbReference type="ARBA" id="ARBA00022670"/>
    </source>
</evidence>
<dbReference type="InterPro" id="IPR041373">
    <property type="entry name" value="RT_RNaseH"/>
</dbReference>
<organism evidence="11 12">
    <name type="scientific">Helianthus annuus</name>
    <name type="common">Common sunflower</name>
    <dbReference type="NCBI Taxonomy" id="4232"/>
    <lineage>
        <taxon>Eukaryota</taxon>
        <taxon>Viridiplantae</taxon>
        <taxon>Streptophyta</taxon>
        <taxon>Embryophyta</taxon>
        <taxon>Tracheophyta</taxon>
        <taxon>Spermatophyta</taxon>
        <taxon>Magnoliopsida</taxon>
        <taxon>eudicotyledons</taxon>
        <taxon>Gunneridae</taxon>
        <taxon>Pentapetalae</taxon>
        <taxon>asterids</taxon>
        <taxon>campanulids</taxon>
        <taxon>Asterales</taxon>
        <taxon>Asteraceae</taxon>
        <taxon>Asteroideae</taxon>
        <taxon>Heliantheae alliance</taxon>
        <taxon>Heliantheae</taxon>
        <taxon>Helianthus</taxon>
    </lineage>
</organism>
<evidence type="ECO:0000256" key="3">
    <source>
        <dbReference type="ARBA" id="ARBA00022679"/>
    </source>
</evidence>
<dbReference type="GO" id="GO:0015074">
    <property type="term" value="P:DNA integration"/>
    <property type="evidence" value="ECO:0007669"/>
    <property type="project" value="InterPro"/>
</dbReference>
<keyword evidence="2" id="KW-0645">Protease</keyword>
<keyword evidence="3" id="KW-0808">Transferase</keyword>
<dbReference type="Pfam" id="PF17917">
    <property type="entry name" value="RT_RNaseH"/>
    <property type="match status" value="1"/>
</dbReference>
<dbReference type="InterPro" id="IPR043502">
    <property type="entry name" value="DNA/RNA_pol_sf"/>
</dbReference>
<keyword evidence="5" id="KW-0540">Nuclease</keyword>
<dbReference type="FunFam" id="3.30.70.270:FF:000020">
    <property type="entry name" value="Transposon Tf2-6 polyprotein-like Protein"/>
    <property type="match status" value="1"/>
</dbReference>
<dbReference type="InterPro" id="IPR043128">
    <property type="entry name" value="Rev_trsase/Diguanyl_cyclase"/>
</dbReference>
<evidence type="ECO:0000256" key="7">
    <source>
        <dbReference type="ARBA" id="ARBA00022801"/>
    </source>
</evidence>
<dbReference type="PROSITE" id="PS50878">
    <property type="entry name" value="RT_POL"/>
    <property type="match status" value="1"/>
</dbReference>
<keyword evidence="12" id="KW-1185">Reference proteome</keyword>
<accession>A0A251VDP5</accession>
<dbReference type="InterPro" id="IPR050951">
    <property type="entry name" value="Retrovirus_Pol_polyprotein"/>
</dbReference>
<feature type="domain" description="Integrase catalytic" evidence="10">
    <location>
        <begin position="795"/>
        <end position="956"/>
    </location>
</feature>
<keyword evidence="7" id="KW-0378">Hydrolase</keyword>
<dbReference type="Proteomes" id="UP000215914">
    <property type="component" value="Chromosome 2"/>
</dbReference>
<dbReference type="CDD" id="cd09274">
    <property type="entry name" value="RNase_HI_RT_Ty3"/>
    <property type="match status" value="1"/>
</dbReference>
<dbReference type="InterPro" id="IPR001584">
    <property type="entry name" value="Integrase_cat-core"/>
</dbReference>
<evidence type="ECO:0000256" key="5">
    <source>
        <dbReference type="ARBA" id="ARBA00022722"/>
    </source>
</evidence>
<proteinExistence type="predicted"/>
<dbReference type="GO" id="GO:0004190">
    <property type="term" value="F:aspartic-type endopeptidase activity"/>
    <property type="evidence" value="ECO:0007669"/>
    <property type="project" value="InterPro"/>
</dbReference>
<evidence type="ECO:0000259" key="10">
    <source>
        <dbReference type="PROSITE" id="PS50994"/>
    </source>
</evidence>
<name>A0A251VDP5_HELAN</name>
<evidence type="ECO:0000256" key="6">
    <source>
        <dbReference type="ARBA" id="ARBA00022759"/>
    </source>
</evidence>
<dbReference type="InterPro" id="IPR000477">
    <property type="entry name" value="RT_dom"/>
</dbReference>
<keyword evidence="8 11" id="KW-0695">RNA-directed DNA polymerase</keyword>
<dbReference type="InterPro" id="IPR001969">
    <property type="entry name" value="Aspartic_peptidase_AS"/>
</dbReference>
<feature type="domain" description="Reverse transcriptase" evidence="9">
    <location>
        <begin position="278"/>
        <end position="457"/>
    </location>
</feature>
<dbReference type="Pfam" id="PF08284">
    <property type="entry name" value="RVP_2"/>
    <property type="match status" value="1"/>
</dbReference>
<dbReference type="PANTHER" id="PTHR37984:SF5">
    <property type="entry name" value="PROTEIN NYNRIN-LIKE"/>
    <property type="match status" value="1"/>
</dbReference>
<dbReference type="EC" id="2.7.7.49" evidence="1"/>
<evidence type="ECO:0000259" key="9">
    <source>
        <dbReference type="PROSITE" id="PS50878"/>
    </source>
</evidence>
<dbReference type="InterPro" id="IPR041588">
    <property type="entry name" value="Integrase_H2C2"/>
</dbReference>
<dbReference type="Gene3D" id="3.30.420.10">
    <property type="entry name" value="Ribonuclease H-like superfamily/Ribonuclease H"/>
    <property type="match status" value="1"/>
</dbReference>
<dbReference type="InParanoid" id="A0A251VDP5"/>
<evidence type="ECO:0000256" key="8">
    <source>
        <dbReference type="ARBA" id="ARBA00022918"/>
    </source>
</evidence>
<dbReference type="EMBL" id="CM007891">
    <property type="protein sequence ID" value="OTG33720.1"/>
    <property type="molecule type" value="Genomic_DNA"/>
</dbReference>